<comment type="caution">
    <text evidence="3">The sequence shown here is derived from an EMBL/GenBank/DDBJ whole genome shotgun (WGS) entry which is preliminary data.</text>
</comment>
<name>A0ABT0RFC4_9SPHN</name>
<keyword evidence="2" id="KW-0732">Signal</keyword>
<organism evidence="3 4">
    <name type="scientific">Sphingomonas anseongensis</name>
    <dbReference type="NCBI Taxonomy" id="2908207"/>
    <lineage>
        <taxon>Bacteria</taxon>
        <taxon>Pseudomonadati</taxon>
        <taxon>Pseudomonadota</taxon>
        <taxon>Alphaproteobacteria</taxon>
        <taxon>Sphingomonadales</taxon>
        <taxon>Sphingomonadaceae</taxon>
        <taxon>Sphingomonas</taxon>
    </lineage>
</organism>
<evidence type="ECO:0008006" key="5">
    <source>
        <dbReference type="Google" id="ProtNLM"/>
    </source>
</evidence>
<sequence>MALKKLCVIAGMALALGACGSSAGDNVMSPEANALDPAAVNLALGPETTGNEATIDASDLNSTDNSTEQNSTEPTNKSNEEERP</sequence>
<dbReference type="Proteomes" id="UP001165343">
    <property type="component" value="Unassembled WGS sequence"/>
</dbReference>
<evidence type="ECO:0000256" key="1">
    <source>
        <dbReference type="SAM" id="MobiDB-lite"/>
    </source>
</evidence>
<reference evidence="3" key="1">
    <citation type="submission" date="2022-05" db="EMBL/GenBank/DDBJ databases">
        <authorList>
            <person name="Jo J.-H."/>
            <person name="Im W.-T."/>
        </authorList>
    </citation>
    <scope>NUCLEOTIDE SEQUENCE</scope>
    <source>
        <strain evidence="3">RG327</strain>
    </source>
</reference>
<dbReference type="EMBL" id="JAMGBC010000001">
    <property type="protein sequence ID" value="MCL6678924.1"/>
    <property type="molecule type" value="Genomic_DNA"/>
</dbReference>
<keyword evidence="4" id="KW-1185">Reference proteome</keyword>
<feature type="chain" id="PRO_5046191261" description="Argininosuccinate lyase" evidence="2">
    <location>
        <begin position="24"/>
        <end position="84"/>
    </location>
</feature>
<gene>
    <name evidence="3" type="ORF">LZ519_06280</name>
</gene>
<proteinExistence type="predicted"/>
<feature type="compositionally biased region" description="Polar residues" evidence="1">
    <location>
        <begin position="59"/>
        <end position="77"/>
    </location>
</feature>
<evidence type="ECO:0000313" key="4">
    <source>
        <dbReference type="Proteomes" id="UP001165343"/>
    </source>
</evidence>
<feature type="signal peptide" evidence="2">
    <location>
        <begin position="1"/>
        <end position="23"/>
    </location>
</feature>
<evidence type="ECO:0000256" key="2">
    <source>
        <dbReference type="SAM" id="SignalP"/>
    </source>
</evidence>
<dbReference type="RefSeq" id="WP_249867850.1">
    <property type="nucleotide sequence ID" value="NZ_JAMGBC010000001.1"/>
</dbReference>
<dbReference type="PROSITE" id="PS51257">
    <property type="entry name" value="PROKAR_LIPOPROTEIN"/>
    <property type="match status" value="1"/>
</dbReference>
<evidence type="ECO:0000313" key="3">
    <source>
        <dbReference type="EMBL" id="MCL6678924.1"/>
    </source>
</evidence>
<protein>
    <recommendedName>
        <fullName evidence="5">Argininosuccinate lyase</fullName>
    </recommendedName>
</protein>
<accession>A0ABT0RFC4</accession>
<feature type="region of interest" description="Disordered" evidence="1">
    <location>
        <begin position="45"/>
        <end position="84"/>
    </location>
</feature>